<dbReference type="PaxDb" id="3708-A0A078FWT8"/>
<dbReference type="AlphaFoldDB" id="A0A078FWT8"/>
<dbReference type="EMBL" id="LK032090">
    <property type="protein sequence ID" value="CDY18895.1"/>
    <property type="molecule type" value="Genomic_DNA"/>
</dbReference>
<protein>
    <submittedName>
        <fullName evidence="1">BnaC04g04550D protein</fullName>
    </submittedName>
</protein>
<dbReference type="Gramene" id="CDY18895">
    <property type="protein sequence ID" value="CDY18895"/>
    <property type="gene ID" value="GSBRNA2T00006085001"/>
</dbReference>
<evidence type="ECO:0000313" key="2">
    <source>
        <dbReference type="Proteomes" id="UP000028999"/>
    </source>
</evidence>
<proteinExistence type="predicted"/>
<evidence type="ECO:0000313" key="1">
    <source>
        <dbReference type="EMBL" id="CDY18895.1"/>
    </source>
</evidence>
<sequence length="31" mass="3866">MIICFIYCKAMGKVEKWTNEYWEEQKKSLQH</sequence>
<name>A0A078FWT8_BRANA</name>
<reference evidence="1 2" key="1">
    <citation type="journal article" date="2014" name="Science">
        <title>Plant genetics. Early allopolyploid evolution in the post-Neolithic Brassica napus oilseed genome.</title>
        <authorList>
            <person name="Chalhoub B."/>
            <person name="Denoeud F."/>
            <person name="Liu S."/>
            <person name="Parkin I.A."/>
            <person name="Tang H."/>
            <person name="Wang X."/>
            <person name="Chiquet J."/>
            <person name="Belcram H."/>
            <person name="Tong C."/>
            <person name="Samans B."/>
            <person name="Correa M."/>
            <person name="Da Silva C."/>
            <person name="Just J."/>
            <person name="Falentin C."/>
            <person name="Koh C.S."/>
            <person name="Le Clainche I."/>
            <person name="Bernard M."/>
            <person name="Bento P."/>
            <person name="Noel B."/>
            <person name="Labadie K."/>
            <person name="Alberti A."/>
            <person name="Charles M."/>
            <person name="Arnaud D."/>
            <person name="Guo H."/>
            <person name="Daviaud C."/>
            <person name="Alamery S."/>
            <person name="Jabbari K."/>
            <person name="Zhao M."/>
            <person name="Edger P.P."/>
            <person name="Chelaifa H."/>
            <person name="Tack D."/>
            <person name="Lassalle G."/>
            <person name="Mestiri I."/>
            <person name="Schnel N."/>
            <person name="Le Paslier M.C."/>
            <person name="Fan G."/>
            <person name="Renault V."/>
            <person name="Bayer P.E."/>
            <person name="Golicz A.A."/>
            <person name="Manoli S."/>
            <person name="Lee T.H."/>
            <person name="Thi V.H."/>
            <person name="Chalabi S."/>
            <person name="Hu Q."/>
            <person name="Fan C."/>
            <person name="Tollenaere R."/>
            <person name="Lu Y."/>
            <person name="Battail C."/>
            <person name="Shen J."/>
            <person name="Sidebottom C.H."/>
            <person name="Wang X."/>
            <person name="Canaguier A."/>
            <person name="Chauveau A."/>
            <person name="Berard A."/>
            <person name="Deniot G."/>
            <person name="Guan M."/>
            <person name="Liu Z."/>
            <person name="Sun F."/>
            <person name="Lim Y.P."/>
            <person name="Lyons E."/>
            <person name="Town C.D."/>
            <person name="Bancroft I."/>
            <person name="Wang X."/>
            <person name="Meng J."/>
            <person name="Ma J."/>
            <person name="Pires J.C."/>
            <person name="King G.J."/>
            <person name="Brunel D."/>
            <person name="Delourme R."/>
            <person name="Renard M."/>
            <person name="Aury J.M."/>
            <person name="Adams K.L."/>
            <person name="Batley J."/>
            <person name="Snowdon R.J."/>
            <person name="Tost J."/>
            <person name="Edwards D."/>
            <person name="Zhou Y."/>
            <person name="Hua W."/>
            <person name="Sharpe A.G."/>
            <person name="Paterson A.H."/>
            <person name="Guan C."/>
            <person name="Wincker P."/>
        </authorList>
    </citation>
    <scope>NUCLEOTIDE SEQUENCE [LARGE SCALE GENOMIC DNA]</scope>
    <source>
        <strain evidence="2">cv. Darmor-bzh</strain>
    </source>
</reference>
<gene>
    <name evidence="1" type="primary">BnaC04g04550D</name>
    <name evidence="1" type="ORF">GSBRNA2T00006085001</name>
</gene>
<organism evidence="1 2">
    <name type="scientific">Brassica napus</name>
    <name type="common">Rape</name>
    <dbReference type="NCBI Taxonomy" id="3708"/>
    <lineage>
        <taxon>Eukaryota</taxon>
        <taxon>Viridiplantae</taxon>
        <taxon>Streptophyta</taxon>
        <taxon>Embryophyta</taxon>
        <taxon>Tracheophyta</taxon>
        <taxon>Spermatophyta</taxon>
        <taxon>Magnoliopsida</taxon>
        <taxon>eudicotyledons</taxon>
        <taxon>Gunneridae</taxon>
        <taxon>Pentapetalae</taxon>
        <taxon>rosids</taxon>
        <taxon>malvids</taxon>
        <taxon>Brassicales</taxon>
        <taxon>Brassicaceae</taxon>
        <taxon>Brassiceae</taxon>
        <taxon>Brassica</taxon>
    </lineage>
</organism>
<dbReference type="Proteomes" id="UP000028999">
    <property type="component" value="Unassembled WGS sequence"/>
</dbReference>
<accession>A0A078FWT8</accession>
<keyword evidence="2" id="KW-1185">Reference proteome</keyword>